<dbReference type="Gene3D" id="3.40.1580.10">
    <property type="entry name" value="SMI1/KNR4-like"/>
    <property type="match status" value="1"/>
</dbReference>
<protein>
    <recommendedName>
        <fullName evidence="1">Knr4/Smi1-like domain-containing protein</fullName>
    </recommendedName>
</protein>
<dbReference type="eggNOG" id="COG4282">
    <property type="taxonomic scope" value="Bacteria"/>
</dbReference>
<dbReference type="STRING" id="1196324.A374_15688"/>
<reference evidence="2 3" key="1">
    <citation type="journal article" date="2012" name="J. Bacteriol.">
        <title>Genome of Bacillus macauensis ZFHKF-1, a Long-Chain-Forming Bacterium.</title>
        <authorList>
            <person name="Cai L."/>
            <person name="Zhang T."/>
        </authorList>
    </citation>
    <scope>NUCLEOTIDE SEQUENCE [LARGE SCALE GENOMIC DNA]</scope>
    <source>
        <strain evidence="2 3">ZFHKF-1</strain>
    </source>
</reference>
<dbReference type="OrthoDB" id="2355620at2"/>
<dbReference type="InterPro" id="IPR018958">
    <property type="entry name" value="Knr4/Smi1-like_dom"/>
</dbReference>
<accession>I8AF35</accession>
<name>I8AF35_9BACL</name>
<sequence length="176" mass="20641">MKNMIQDILNGFKQRLDQTNQILVQSTQGYLYTSTITFNQEVVSSEQMDTFTQETGWVLPKDYQAFLAVHNGMKMFGGEWIGDIELFRMEEIVNWHDESVVPRDSFPIGYFPDVGAIMIDADRYKKGDVHYMWLSGIENYDLNCNFVEWLDRIIMAQGNAYWDWTGQRSAATYWEE</sequence>
<dbReference type="RefSeq" id="WP_007203210.1">
    <property type="nucleotide sequence ID" value="NZ_AKKV01000036.1"/>
</dbReference>
<dbReference type="PATRIC" id="fig|1196324.3.peg.3210"/>
<comment type="caution">
    <text evidence="2">The sequence shown here is derived from an EMBL/GenBank/DDBJ whole genome shotgun (WGS) entry which is preliminary data.</text>
</comment>
<feature type="domain" description="Knr4/Smi1-like" evidence="1">
    <location>
        <begin position="43"/>
        <end position="151"/>
    </location>
</feature>
<dbReference type="EMBL" id="AKKV01000036">
    <property type="protein sequence ID" value="EIT84242.1"/>
    <property type="molecule type" value="Genomic_DNA"/>
</dbReference>
<dbReference type="InterPro" id="IPR037883">
    <property type="entry name" value="Knr4/Smi1-like_sf"/>
</dbReference>
<organism evidence="2 3">
    <name type="scientific">Fictibacillus macauensis ZFHKF-1</name>
    <dbReference type="NCBI Taxonomy" id="1196324"/>
    <lineage>
        <taxon>Bacteria</taxon>
        <taxon>Bacillati</taxon>
        <taxon>Bacillota</taxon>
        <taxon>Bacilli</taxon>
        <taxon>Bacillales</taxon>
        <taxon>Fictibacillaceae</taxon>
        <taxon>Fictibacillus</taxon>
    </lineage>
</organism>
<keyword evidence="3" id="KW-1185">Reference proteome</keyword>
<dbReference type="Pfam" id="PF09346">
    <property type="entry name" value="SMI1_KNR4"/>
    <property type="match status" value="1"/>
</dbReference>
<dbReference type="AlphaFoldDB" id="I8AF35"/>
<proteinExistence type="predicted"/>
<evidence type="ECO:0000313" key="3">
    <source>
        <dbReference type="Proteomes" id="UP000004080"/>
    </source>
</evidence>
<evidence type="ECO:0000259" key="1">
    <source>
        <dbReference type="Pfam" id="PF09346"/>
    </source>
</evidence>
<evidence type="ECO:0000313" key="2">
    <source>
        <dbReference type="EMBL" id="EIT84242.1"/>
    </source>
</evidence>
<gene>
    <name evidence="2" type="ORF">A374_15688</name>
</gene>
<dbReference type="Proteomes" id="UP000004080">
    <property type="component" value="Unassembled WGS sequence"/>
</dbReference>
<dbReference type="SUPFAM" id="SSF160631">
    <property type="entry name" value="SMI1/KNR4-like"/>
    <property type="match status" value="1"/>
</dbReference>